<protein>
    <recommendedName>
        <fullName evidence="1">KIB1-4 beta-propeller domain-containing protein</fullName>
    </recommendedName>
</protein>
<gene>
    <name evidence="2" type="ORF">BAE44_0018504</name>
</gene>
<feature type="domain" description="KIB1-4 beta-propeller" evidence="1">
    <location>
        <begin position="92"/>
        <end position="354"/>
    </location>
</feature>
<sequence>MGNMMAHQIPSFSCPREEALCQRYGDVEAMEEAEEPDQLWQDIPHDIAHHILHRVGSLAGSISFANVCLNWSVAARSYSMFPWLTLPDGGFFSVLDNVAEHLSLSQGSTDARCCGSLGGGWLFLVRDCRSNRRDRARRGASRRGCINSLCCCYLMNLFTKATVPLPELAALHHEIEASIFVDKIIATKAPDDASCVFAVMIHGDDQEIIFCCPGKGSCKAELDDHILDMVFYKGKLYALTEGEGLFMLGLFEDSDGKPAVSIIEQLIADSRYPSFPLLDIWGSHIVEARYLRHYLVVSHAWLLMVRRWLDNPYDVNSGCGNKTLSFEVLKLDRESSEWTELKGLEGAALLVNKRALCRSHHRCVTEHELIVSSSCMTPWRHRQWLSTLSVTPEYTT</sequence>
<dbReference type="InterPro" id="IPR005174">
    <property type="entry name" value="KIB1-4_b-propeller"/>
</dbReference>
<dbReference type="PANTHER" id="PTHR33110:SF71">
    <property type="entry name" value="F-BOX_KELCH-REPEAT PROTEIN"/>
    <property type="match status" value="1"/>
</dbReference>
<evidence type="ECO:0000313" key="3">
    <source>
        <dbReference type="Proteomes" id="UP000095767"/>
    </source>
</evidence>
<dbReference type="PANTHER" id="PTHR33110">
    <property type="entry name" value="F-BOX/KELCH-REPEAT PROTEIN-RELATED"/>
    <property type="match status" value="1"/>
</dbReference>
<keyword evidence="3" id="KW-1185">Reference proteome</keyword>
<evidence type="ECO:0000259" key="1">
    <source>
        <dbReference type="Pfam" id="PF03478"/>
    </source>
</evidence>
<reference evidence="2 3" key="1">
    <citation type="submission" date="2016-09" db="EMBL/GenBank/DDBJ databases">
        <title>The draft genome of Dichanthelium oligosanthes: A C3 panicoid grass species.</title>
        <authorList>
            <person name="Studer A.J."/>
            <person name="Schnable J.C."/>
            <person name="Brutnell T.P."/>
        </authorList>
    </citation>
    <scope>NUCLEOTIDE SEQUENCE [LARGE SCALE GENOMIC DNA]</scope>
    <source>
        <strain evidence="3">cv. Kellogg 1175</strain>
        <tissue evidence="2">Leaf</tissue>
    </source>
</reference>
<proteinExistence type="predicted"/>
<dbReference type="OrthoDB" id="642536at2759"/>
<dbReference type="EMBL" id="LWDX02050572">
    <property type="protein sequence ID" value="OEL20475.1"/>
    <property type="molecule type" value="Genomic_DNA"/>
</dbReference>
<dbReference type="Pfam" id="PF03478">
    <property type="entry name" value="Beta-prop_KIB1-4"/>
    <property type="match status" value="1"/>
</dbReference>
<comment type="caution">
    <text evidence="2">The sequence shown here is derived from an EMBL/GenBank/DDBJ whole genome shotgun (WGS) entry which is preliminary data.</text>
</comment>
<organism evidence="2 3">
    <name type="scientific">Dichanthelium oligosanthes</name>
    <dbReference type="NCBI Taxonomy" id="888268"/>
    <lineage>
        <taxon>Eukaryota</taxon>
        <taxon>Viridiplantae</taxon>
        <taxon>Streptophyta</taxon>
        <taxon>Embryophyta</taxon>
        <taxon>Tracheophyta</taxon>
        <taxon>Spermatophyta</taxon>
        <taxon>Magnoliopsida</taxon>
        <taxon>Liliopsida</taxon>
        <taxon>Poales</taxon>
        <taxon>Poaceae</taxon>
        <taxon>PACMAD clade</taxon>
        <taxon>Panicoideae</taxon>
        <taxon>Panicodae</taxon>
        <taxon>Paniceae</taxon>
        <taxon>Dichantheliinae</taxon>
        <taxon>Dichanthelium</taxon>
    </lineage>
</organism>
<dbReference type="Proteomes" id="UP000095767">
    <property type="component" value="Unassembled WGS sequence"/>
</dbReference>
<accession>A0A1E5V657</accession>
<dbReference type="AlphaFoldDB" id="A0A1E5V657"/>
<evidence type="ECO:0000313" key="2">
    <source>
        <dbReference type="EMBL" id="OEL20475.1"/>
    </source>
</evidence>
<name>A0A1E5V657_9POAL</name>